<dbReference type="EMBL" id="BSBI01000010">
    <property type="protein sequence ID" value="GLF97220.1"/>
    <property type="molecule type" value="Genomic_DNA"/>
</dbReference>
<accession>A0ABQ5P412</accession>
<comment type="caution">
    <text evidence="1">The sequence shown here is derived from an EMBL/GenBank/DDBJ whole genome shotgun (WGS) entry which is preliminary data.</text>
</comment>
<keyword evidence="2" id="KW-1185">Reference proteome</keyword>
<organism evidence="1 2">
    <name type="scientific">Streptomyces yaizuensis</name>
    <dbReference type="NCBI Taxonomy" id="2989713"/>
    <lineage>
        <taxon>Bacteria</taxon>
        <taxon>Bacillati</taxon>
        <taxon>Actinomycetota</taxon>
        <taxon>Actinomycetes</taxon>
        <taxon>Kitasatosporales</taxon>
        <taxon>Streptomycetaceae</taxon>
        <taxon>Streptomyces</taxon>
    </lineage>
</organism>
<name>A0ABQ5P412_9ACTN</name>
<evidence type="ECO:0000313" key="2">
    <source>
        <dbReference type="Proteomes" id="UP001291653"/>
    </source>
</evidence>
<dbReference type="Proteomes" id="UP001291653">
    <property type="component" value="Unassembled WGS sequence"/>
</dbReference>
<gene>
    <name evidence="1" type="ORF">SYYSPA8_23005</name>
</gene>
<reference evidence="1 2" key="1">
    <citation type="submission" date="2022-10" db="EMBL/GenBank/DDBJ databases">
        <title>Draft genome sequence of Streptomyces sp. YSPA8.</title>
        <authorList>
            <person name="Moriuchi R."/>
            <person name="Dohra H."/>
            <person name="Yamamura H."/>
            <person name="Kodani S."/>
        </authorList>
    </citation>
    <scope>NUCLEOTIDE SEQUENCE [LARGE SCALE GENOMIC DNA]</scope>
    <source>
        <strain evidence="1 2">YSPA8</strain>
    </source>
</reference>
<evidence type="ECO:0000313" key="1">
    <source>
        <dbReference type="EMBL" id="GLF97220.1"/>
    </source>
</evidence>
<sequence length="216" mass="23451">MAGRAPGRPPRACCSPARGWRLLANDRVFIRPDTEDGRLRVLPWPAAAGIGLGLLDALGLYDGVRHRALSGQCLHPTQHQRVTDALTTGSREPLRNENGKELKPQFFPDQLATWLGMPLATKGLAARLLFPRISPGTGPAAVDDGRELTTVDFFTEGTEDRYPDVFSLLPTLDNDGKAQHHDLAQRLSGLPRHGITLGHDTDTNAAFLAELVSPGR</sequence>
<protein>
    <submittedName>
        <fullName evidence="1">Uncharacterized protein</fullName>
    </submittedName>
</protein>
<proteinExistence type="predicted"/>
<dbReference type="RefSeq" id="WP_323449229.1">
    <property type="nucleotide sequence ID" value="NZ_BSBI01000010.1"/>
</dbReference>